<evidence type="ECO:0000313" key="5">
    <source>
        <dbReference type="Proteomes" id="UP000580856"/>
    </source>
</evidence>
<keyword evidence="5" id="KW-1185">Reference proteome</keyword>
<keyword evidence="1 4" id="KW-0560">Oxidoreductase</keyword>
<comment type="caution">
    <text evidence="4">The sequence shown here is derived from an EMBL/GenBank/DDBJ whole genome shotgun (WGS) entry which is preliminary data.</text>
</comment>
<name>A0A846QG58_9BACT</name>
<feature type="domain" description="Cysteine-rich" evidence="3">
    <location>
        <begin position="3"/>
        <end position="86"/>
    </location>
</feature>
<organism evidence="4 5">
    <name type="scientific">Desulfobaculum xiamenense</name>
    <dbReference type="NCBI Taxonomy" id="995050"/>
    <lineage>
        <taxon>Bacteria</taxon>
        <taxon>Pseudomonadati</taxon>
        <taxon>Thermodesulfobacteriota</taxon>
        <taxon>Desulfovibrionia</taxon>
        <taxon>Desulfovibrionales</taxon>
        <taxon>Desulfovibrionaceae</taxon>
        <taxon>Desulfobaculum</taxon>
    </lineage>
</organism>
<gene>
    <name evidence="4" type="ORF">GGQ74_000928</name>
</gene>
<proteinExistence type="predicted"/>
<dbReference type="AlphaFoldDB" id="A0A846QG58"/>
<dbReference type="EMBL" id="JAATJA010000001">
    <property type="protein sequence ID" value="NJB67288.1"/>
    <property type="molecule type" value="Genomic_DNA"/>
</dbReference>
<dbReference type="PANTHER" id="PTHR42947:SF1">
    <property type="entry name" value="COB--COM HETERODISULFIDE REDUCTASE SUBUNIT B 1"/>
    <property type="match status" value="1"/>
</dbReference>
<dbReference type="GO" id="GO:0051912">
    <property type="term" value="F:CoB--CoM heterodisulfide reductase activity"/>
    <property type="evidence" value="ECO:0007669"/>
    <property type="project" value="UniProtKB-EC"/>
</dbReference>
<reference evidence="4 5" key="1">
    <citation type="submission" date="2020-03" db="EMBL/GenBank/DDBJ databases">
        <title>Genomic Encyclopedia of Type Strains, Phase IV (KMG-IV): sequencing the most valuable type-strain genomes for metagenomic binning, comparative biology and taxonomic classification.</title>
        <authorList>
            <person name="Goeker M."/>
        </authorList>
    </citation>
    <scope>NUCLEOTIDE SEQUENCE [LARGE SCALE GENOMIC DNA]</scope>
    <source>
        <strain evidence="4 5">DSM 24233</strain>
    </source>
</reference>
<evidence type="ECO:0000256" key="1">
    <source>
        <dbReference type="ARBA" id="ARBA00023002"/>
    </source>
</evidence>
<dbReference type="InterPro" id="IPR051278">
    <property type="entry name" value="HdrB/HdrD_reductase"/>
</dbReference>
<dbReference type="RefSeq" id="WP_167940354.1">
    <property type="nucleotide sequence ID" value="NZ_JAATJA010000001.1"/>
</dbReference>
<dbReference type="Proteomes" id="UP000580856">
    <property type="component" value="Unassembled WGS sequence"/>
</dbReference>
<dbReference type="Pfam" id="PF02754">
    <property type="entry name" value="CCG"/>
    <property type="match status" value="2"/>
</dbReference>
<feature type="region of interest" description="Disordered" evidence="2">
    <location>
        <begin position="288"/>
        <end position="308"/>
    </location>
</feature>
<dbReference type="PANTHER" id="PTHR42947">
    <property type="entry name" value="COB--COM HETERODISULFIDE REDUCTASE SUBUNIT B 1"/>
    <property type="match status" value="1"/>
</dbReference>
<dbReference type="InterPro" id="IPR004017">
    <property type="entry name" value="Cys_rich_dom"/>
</dbReference>
<feature type="domain" description="Cysteine-rich" evidence="3">
    <location>
        <begin position="149"/>
        <end position="234"/>
    </location>
</feature>
<dbReference type="Gene3D" id="1.20.1050.140">
    <property type="match status" value="1"/>
</dbReference>
<protein>
    <submittedName>
        <fullName evidence="4">Heterodisulfide reductase subunit B</fullName>
        <ecNumber evidence="4">1.8.98.1</ecNumber>
    </submittedName>
</protein>
<accession>A0A846QG58</accession>
<evidence type="ECO:0000256" key="2">
    <source>
        <dbReference type="SAM" id="MobiDB-lite"/>
    </source>
</evidence>
<evidence type="ECO:0000313" key="4">
    <source>
        <dbReference type="EMBL" id="NJB67288.1"/>
    </source>
</evidence>
<dbReference type="EC" id="1.8.98.1" evidence="4"/>
<sequence>MKYAYYPGCSLSESAKEFDVSFRAVMERLGLAFEEIPDWTCCGASAAESVDAVMNHALPARNLALVERDMGGVDVVAPCSACYLNLLKVNREVVGNRPLSARVNEALGAAGLSYGGQVRVRHLLDVLLNDVGAQAIAERVTNPLEGMPVAAYYGCQILRPYPVFDDPNRPTSMEPVLGALGATVHEWDMGGRCCGASLMATHRDVAIESVAAILAAAAGAEAIVTVCPLCQMNLEAYQAQAVRRGGREVPILYLTQLMGLAFGMGQEAMMLQGNLSVTGHFRSRLETKPWRSKDAAGDSVEDSAAAEQ</sequence>
<evidence type="ECO:0000259" key="3">
    <source>
        <dbReference type="Pfam" id="PF02754"/>
    </source>
</evidence>